<dbReference type="InterPro" id="IPR051698">
    <property type="entry name" value="Transposase_11-like"/>
</dbReference>
<reference evidence="2 3" key="1">
    <citation type="submission" date="2019-09" db="EMBL/GenBank/DDBJ databases">
        <title>Goodfellowia gen. nov., a new genus of the Pseudonocardineae related to Actinoalloteichus, containing Goodfellowia coeruleoviolacea gen. nov., comb. nov. gen. nov., comb. nov.</title>
        <authorList>
            <person name="Labeda D."/>
        </authorList>
    </citation>
    <scope>NUCLEOTIDE SEQUENCE [LARGE SCALE GENOMIC DNA]</scope>
    <source>
        <strain evidence="2 3">AN110305</strain>
    </source>
</reference>
<dbReference type="Proteomes" id="UP000323454">
    <property type="component" value="Unassembled WGS sequence"/>
</dbReference>
<dbReference type="EMBL" id="VUOB01000054">
    <property type="protein sequence ID" value="KAA2256024.1"/>
    <property type="molecule type" value="Genomic_DNA"/>
</dbReference>
<protein>
    <submittedName>
        <fullName evidence="2">Transposase</fullName>
    </submittedName>
</protein>
<dbReference type="AlphaFoldDB" id="A0A5B2WYN4"/>
<gene>
    <name evidence="2" type="ORF">F0L68_27915</name>
</gene>
<dbReference type="GO" id="GO:0006313">
    <property type="term" value="P:DNA transposition"/>
    <property type="evidence" value="ECO:0007669"/>
    <property type="project" value="InterPro"/>
</dbReference>
<dbReference type="OrthoDB" id="3867913at2"/>
<evidence type="ECO:0000313" key="3">
    <source>
        <dbReference type="Proteomes" id="UP000323454"/>
    </source>
</evidence>
<dbReference type="GO" id="GO:0003677">
    <property type="term" value="F:DNA binding"/>
    <property type="evidence" value="ECO:0007669"/>
    <property type="project" value="InterPro"/>
</dbReference>
<dbReference type="Pfam" id="PF01609">
    <property type="entry name" value="DDE_Tnp_1"/>
    <property type="match status" value="1"/>
</dbReference>
<keyword evidence="3" id="KW-1185">Reference proteome</keyword>
<dbReference type="PANTHER" id="PTHR30298:SF0">
    <property type="entry name" value="PROTEIN YBFL-RELATED"/>
    <property type="match status" value="1"/>
</dbReference>
<feature type="domain" description="Transposase IS4-like" evidence="1">
    <location>
        <begin position="8"/>
        <end position="73"/>
    </location>
</feature>
<dbReference type="GO" id="GO:0004803">
    <property type="term" value="F:transposase activity"/>
    <property type="evidence" value="ECO:0007669"/>
    <property type="project" value="InterPro"/>
</dbReference>
<evidence type="ECO:0000313" key="2">
    <source>
        <dbReference type="EMBL" id="KAA2256024.1"/>
    </source>
</evidence>
<accession>A0A5B2WYN4</accession>
<sequence length="90" mass="10204">MTSGNWHTETVYAITDLRPHQARPEQLAGWIRGHWQIENSLHWVRDVTYAEDTSQVRTGHAPQVMACLRNFAISAHRLAGAHNIAAALRH</sequence>
<evidence type="ECO:0000259" key="1">
    <source>
        <dbReference type="Pfam" id="PF01609"/>
    </source>
</evidence>
<dbReference type="PANTHER" id="PTHR30298">
    <property type="entry name" value="H REPEAT-ASSOCIATED PREDICTED TRANSPOSASE"/>
    <property type="match status" value="1"/>
</dbReference>
<organism evidence="2 3">
    <name type="scientific">Solihabitans fulvus</name>
    <dbReference type="NCBI Taxonomy" id="1892852"/>
    <lineage>
        <taxon>Bacteria</taxon>
        <taxon>Bacillati</taxon>
        <taxon>Actinomycetota</taxon>
        <taxon>Actinomycetes</taxon>
        <taxon>Pseudonocardiales</taxon>
        <taxon>Pseudonocardiaceae</taxon>
        <taxon>Solihabitans</taxon>
    </lineage>
</organism>
<proteinExistence type="predicted"/>
<dbReference type="InterPro" id="IPR002559">
    <property type="entry name" value="Transposase_11"/>
</dbReference>
<comment type="caution">
    <text evidence="2">The sequence shown here is derived from an EMBL/GenBank/DDBJ whole genome shotgun (WGS) entry which is preliminary data.</text>
</comment>
<name>A0A5B2WYN4_9PSEU</name>
<reference evidence="2 3" key="2">
    <citation type="submission" date="2019-09" db="EMBL/GenBank/DDBJ databases">
        <authorList>
            <person name="Jin C."/>
        </authorList>
    </citation>
    <scope>NUCLEOTIDE SEQUENCE [LARGE SCALE GENOMIC DNA]</scope>
    <source>
        <strain evidence="2 3">AN110305</strain>
    </source>
</reference>